<evidence type="ECO:0000313" key="2">
    <source>
        <dbReference type="Proteomes" id="UP001461498"/>
    </source>
</evidence>
<evidence type="ECO:0000313" key="1">
    <source>
        <dbReference type="EMBL" id="KAK9512318.1"/>
    </source>
</evidence>
<sequence length="182" mass="20783">MWILDNFDIHHIRHINSGDITAGDANKLGGYYNSKYNEENLPGFDIKNVLFNPPKTKDVGKTTVAHFKKKVIGSRSRFVIKWNSKCDTIDASDINKGTILLVKWYVKCNHYCESSNYMTGNAINLRKMLAEQKTQNRPPSCLLGPLFDAEEDAGNHILCQIFNVKFSLKKYVAFEFYGKKPV</sequence>
<keyword evidence="2" id="KW-1185">Reference proteome</keyword>
<dbReference type="AlphaFoldDB" id="A0AAW1DQ50"/>
<protein>
    <submittedName>
        <fullName evidence="1">Uncharacterized protein</fullName>
    </submittedName>
</protein>
<accession>A0AAW1DQ50</accession>
<dbReference type="EMBL" id="JAPXFL010000001">
    <property type="protein sequence ID" value="KAK9512318.1"/>
    <property type="molecule type" value="Genomic_DNA"/>
</dbReference>
<comment type="caution">
    <text evidence="1">The sequence shown here is derived from an EMBL/GenBank/DDBJ whole genome shotgun (WGS) entry which is preliminary data.</text>
</comment>
<gene>
    <name evidence="1" type="ORF">O3M35_000770</name>
</gene>
<name>A0AAW1DQ50_9HEMI</name>
<reference evidence="1 2" key="1">
    <citation type="submission" date="2022-12" db="EMBL/GenBank/DDBJ databases">
        <title>Chromosome-level genome assembly of true bugs.</title>
        <authorList>
            <person name="Ma L."/>
            <person name="Li H."/>
        </authorList>
    </citation>
    <scope>NUCLEOTIDE SEQUENCE [LARGE SCALE GENOMIC DNA]</scope>
    <source>
        <strain evidence="1">Lab_2022b</strain>
    </source>
</reference>
<proteinExistence type="predicted"/>
<dbReference type="Proteomes" id="UP001461498">
    <property type="component" value="Unassembled WGS sequence"/>
</dbReference>
<organism evidence="1 2">
    <name type="scientific">Rhynocoris fuscipes</name>
    <dbReference type="NCBI Taxonomy" id="488301"/>
    <lineage>
        <taxon>Eukaryota</taxon>
        <taxon>Metazoa</taxon>
        <taxon>Ecdysozoa</taxon>
        <taxon>Arthropoda</taxon>
        <taxon>Hexapoda</taxon>
        <taxon>Insecta</taxon>
        <taxon>Pterygota</taxon>
        <taxon>Neoptera</taxon>
        <taxon>Paraneoptera</taxon>
        <taxon>Hemiptera</taxon>
        <taxon>Heteroptera</taxon>
        <taxon>Panheteroptera</taxon>
        <taxon>Cimicomorpha</taxon>
        <taxon>Reduviidae</taxon>
        <taxon>Harpactorinae</taxon>
        <taxon>Harpactorini</taxon>
        <taxon>Rhynocoris</taxon>
    </lineage>
</organism>